<reference evidence="2 3" key="1">
    <citation type="submission" date="2020-06" db="EMBL/GenBank/DDBJ databases">
        <title>NJ-3-1, isolated from saline soil.</title>
        <authorList>
            <person name="Cui H.L."/>
            <person name="Shi X."/>
        </authorList>
    </citation>
    <scope>NUCLEOTIDE SEQUENCE [LARGE SCALE GENOMIC DNA]</scope>
    <source>
        <strain evidence="2 3">NJ-3-1</strain>
    </source>
</reference>
<keyword evidence="3" id="KW-1185">Reference proteome</keyword>
<feature type="region of interest" description="Disordered" evidence="1">
    <location>
        <begin position="69"/>
        <end position="88"/>
    </location>
</feature>
<name>A0A7D5QC09_9EURY</name>
<dbReference type="OrthoDB" id="7284at2157"/>
<gene>
    <name evidence="2" type="ORF">HUG12_15055</name>
</gene>
<dbReference type="GeneID" id="56038804"/>
<dbReference type="AlphaFoldDB" id="A0A7D5QC09"/>
<accession>A0A7D5QC09</accession>
<evidence type="ECO:0000313" key="2">
    <source>
        <dbReference type="EMBL" id="QLG62978.1"/>
    </source>
</evidence>
<proteinExistence type="predicted"/>
<protein>
    <submittedName>
        <fullName evidence="2">Uncharacterized protein</fullName>
    </submittedName>
</protein>
<evidence type="ECO:0000256" key="1">
    <source>
        <dbReference type="SAM" id="MobiDB-lite"/>
    </source>
</evidence>
<feature type="region of interest" description="Disordered" evidence="1">
    <location>
        <begin position="1"/>
        <end position="32"/>
    </location>
</feature>
<feature type="compositionally biased region" description="Basic and acidic residues" evidence="1">
    <location>
        <begin position="7"/>
        <end position="27"/>
    </location>
</feature>
<evidence type="ECO:0000313" key="3">
    <source>
        <dbReference type="Proteomes" id="UP000509626"/>
    </source>
</evidence>
<dbReference type="RefSeq" id="WP_179269563.1">
    <property type="nucleotide sequence ID" value="NZ_CP058579.1"/>
</dbReference>
<dbReference type="KEGG" id="halu:HUG12_15055"/>
<sequence>MGSRPVRARERPREPAPTRRRGPEGPRGRTAGLGTVVRSVTAESNAALYGGEGFPPSAEVYERLGADTVSAGPVLPDAGATVHEELRG</sequence>
<organism evidence="2 3">
    <name type="scientific">Halorarum salinum</name>
    <dbReference type="NCBI Taxonomy" id="2743089"/>
    <lineage>
        <taxon>Archaea</taxon>
        <taxon>Methanobacteriati</taxon>
        <taxon>Methanobacteriota</taxon>
        <taxon>Stenosarchaea group</taxon>
        <taxon>Halobacteria</taxon>
        <taxon>Halobacteriales</taxon>
        <taxon>Haloferacaceae</taxon>
        <taxon>Halorarum</taxon>
    </lineage>
</organism>
<dbReference type="EMBL" id="CP058579">
    <property type="protein sequence ID" value="QLG62978.1"/>
    <property type="molecule type" value="Genomic_DNA"/>
</dbReference>
<dbReference type="Proteomes" id="UP000509626">
    <property type="component" value="Chromosome"/>
</dbReference>